<reference evidence="1" key="1">
    <citation type="submission" date="2022-10" db="EMBL/GenBank/DDBJ databases">
        <authorList>
            <person name="Meaden S."/>
        </authorList>
    </citation>
    <scope>NUCLEOTIDE SEQUENCE</scope>
</reference>
<dbReference type="SUPFAM" id="SSF54060">
    <property type="entry name" value="His-Me finger endonucleases"/>
    <property type="match status" value="1"/>
</dbReference>
<dbReference type="InterPro" id="IPR044925">
    <property type="entry name" value="His-Me_finger_sf"/>
</dbReference>
<dbReference type="GO" id="GO:0004519">
    <property type="term" value="F:endonuclease activity"/>
    <property type="evidence" value="ECO:0007669"/>
    <property type="project" value="UniProtKB-KW"/>
</dbReference>
<dbReference type="Gene3D" id="3.40.1800.10">
    <property type="entry name" value="His-Me finger endonucleases"/>
    <property type="match status" value="1"/>
</dbReference>
<keyword evidence="1" id="KW-0378">Hydrolase</keyword>
<dbReference type="InterPro" id="IPR038563">
    <property type="entry name" value="Endonuclease_7_sf"/>
</dbReference>
<protein>
    <submittedName>
        <fullName evidence="1">Endonuclease VII</fullName>
    </submittedName>
</protein>
<sequence length="144" mass="15888">MRKLSRAQMPAWKVRQLKIVQGGNCALCGLPVDLTKDKEGVVDHDHDTGEIRGVLHRSCNSGEGKVANAAGSWIAKNMKYPAIIAALEKLLDYYKRPGTGMIYPTHVDAATAARKAADKRNLAARTRRATIKAQRALRDQRPKE</sequence>
<organism evidence="1">
    <name type="scientific">Variovorax phage VAC_51</name>
    <dbReference type="NCBI Taxonomy" id="2985242"/>
    <lineage>
        <taxon>Viruses</taxon>
        <taxon>Duplodnaviria</taxon>
        <taxon>Heunggongvirae</taxon>
        <taxon>Uroviricota</taxon>
        <taxon>Caudoviricetes</taxon>
        <taxon>Autographivirales</taxon>
        <taxon>Autoscriptoviridae</taxon>
        <taxon>Trelivelvirus</taxon>
        <taxon>Trelivelvirus VAC51</taxon>
    </lineage>
</organism>
<dbReference type="Pfam" id="PF02945">
    <property type="entry name" value="Endonuclease_7"/>
    <property type="match status" value="1"/>
</dbReference>
<name>A0A9N6WTZ1_9CAUD</name>
<keyword evidence="1" id="KW-0540">Nuclease</keyword>
<proteinExistence type="predicted"/>
<evidence type="ECO:0000313" key="1">
    <source>
        <dbReference type="EMBL" id="CAI3971390.1"/>
    </source>
</evidence>
<gene>
    <name evidence="1" type="ORF">VAC51_00044</name>
</gene>
<dbReference type="EMBL" id="OX359471">
    <property type="protein sequence ID" value="CAI3971390.1"/>
    <property type="molecule type" value="Genomic_DNA"/>
</dbReference>
<dbReference type="InterPro" id="IPR004211">
    <property type="entry name" value="Endonuclease_7"/>
</dbReference>
<keyword evidence="1" id="KW-0255">Endonuclease</keyword>
<accession>A0A9N6WTZ1</accession>